<dbReference type="Gene3D" id="3.90.1200.10">
    <property type="match status" value="1"/>
</dbReference>
<dbReference type="InterPro" id="IPR011009">
    <property type="entry name" value="Kinase-like_dom_sf"/>
</dbReference>
<proteinExistence type="inferred from homology"/>
<dbReference type="SUPFAM" id="SSF81383">
    <property type="entry name" value="F-box domain"/>
    <property type="match status" value="1"/>
</dbReference>
<sequence>MEAAGNGRREAALGALAVLPDEVLCAVVDLLPPADIGRLACVSSVMYILCNEEPLWMIKCLSIGGPLEYKGSWKKTALCRLGLCSENKEIWQKPRQFDGFNSLYLYRRWYRCFTTLSSFSFDDGHVERKDDLLLDQFRSQYDGKGPVLLMKLAETWPARTKWTLQQLTKDFGEVPFRISQRSPQKITMKLKDYVSYMELQHDEDPLYIFDDKFGESAPTLLEDYSVPHLFQEDFFDILEYDQRPAFRWLIIGPERSGASWHVDPGLTSAWNTLLCGRKRWALYPPGRVPGGVTVHVNDEDGDVDIETPTSLQWWLDIYPHLPEQEKPLHKGVCRAGLLAVPGKFIKDNENHPSVTMSGWNHPDMSRKEKRLKGSEPLRTSNSINHCSAFELSGVQESLENQDFSYDIDFLSQFLEKERDHYSSLWSPTNSIGQREAREWLRRLWVLKPELRELIWKGACLAINVDKWYSCLEEICACHSLPPPTEDEKLPVGTGSNPVFIVSGNVIKIYAEGGLVYAVHGLGTELEFYDLLQKSGSPLINHIPEIIASGFLEYKDDIYRTVPWNGKGIPEILVKHYPLELMFQTDQFGLTWLRESAKEIFLLASVDMLSKTDILHLASSLGVQMRNIHLLSLPPVEHVSESGNNDVKEVVGTCDDATVLPEWQQLVYTLNRRKQNVKKHLANWGNSVPQVLVEKAEEYLPPNMGFLFKFVKDDGDLVYPCPSWIHSDIMDDNILIEGITKLNSSGERERVYEADQEKMNAIHIIDFSDLSIGDPICDIIPLHLDIFRGDTDLLKEFLWSYQLPLLRGESVTDVYKLVRNSKFSRASYRAMCYCILHEDNVLGAIFGLWKELRAATSWEDVENLVWGELNRYQESWTLVRSA</sequence>
<protein>
    <recommendedName>
        <fullName evidence="11">F-box protein</fullName>
    </recommendedName>
</protein>
<dbReference type="SUPFAM" id="SSF56112">
    <property type="entry name" value="Protein kinase-like (PK-like)"/>
    <property type="match status" value="1"/>
</dbReference>
<dbReference type="GO" id="GO:0046872">
    <property type="term" value="F:metal ion binding"/>
    <property type="evidence" value="ECO:0007669"/>
    <property type="project" value="UniProtKB-KW"/>
</dbReference>
<evidence type="ECO:0000313" key="10">
    <source>
        <dbReference type="Proteomes" id="UP000604825"/>
    </source>
</evidence>
<feature type="domain" description="JmjC" evidence="8">
    <location>
        <begin position="215"/>
        <end position="377"/>
    </location>
</feature>
<evidence type="ECO:0000256" key="5">
    <source>
        <dbReference type="ARBA" id="ARBA00023004"/>
    </source>
</evidence>
<dbReference type="AlphaFoldDB" id="A0A811MVI9"/>
<keyword evidence="5" id="KW-0408">Iron</keyword>
<evidence type="ECO:0000256" key="4">
    <source>
        <dbReference type="ARBA" id="ARBA00023002"/>
    </source>
</evidence>
<comment type="subcellular location">
    <subcellularLocation>
        <location evidence="1">Nucleus</location>
    </subcellularLocation>
</comment>
<dbReference type="PANTHER" id="PTHR12480:SF35">
    <property type="entry name" value="TRANSCRIPTION FACTOR JUMONJI, JMJC DOMAIN-CONTAINING PROTEIN"/>
    <property type="match status" value="1"/>
</dbReference>
<dbReference type="InterPro" id="IPR036047">
    <property type="entry name" value="F-box-like_dom_sf"/>
</dbReference>
<dbReference type="GO" id="GO:0005634">
    <property type="term" value="C:nucleus"/>
    <property type="evidence" value="ECO:0007669"/>
    <property type="project" value="UniProtKB-SubCell"/>
</dbReference>
<dbReference type="Gene3D" id="1.20.1280.50">
    <property type="match status" value="1"/>
</dbReference>
<dbReference type="InterPro" id="IPR003347">
    <property type="entry name" value="JmjC_dom"/>
</dbReference>
<dbReference type="InterPro" id="IPR050910">
    <property type="entry name" value="JMJD6_ArgDemeth/LysHydrox"/>
</dbReference>
<evidence type="ECO:0000256" key="1">
    <source>
        <dbReference type="ARBA" id="ARBA00004123"/>
    </source>
</evidence>
<gene>
    <name evidence="9" type="ORF">NCGR_LOCUS7376</name>
</gene>
<evidence type="ECO:0000256" key="3">
    <source>
        <dbReference type="ARBA" id="ARBA00022723"/>
    </source>
</evidence>
<dbReference type="SUPFAM" id="SSF51197">
    <property type="entry name" value="Clavaminate synthase-like"/>
    <property type="match status" value="1"/>
</dbReference>
<keyword evidence="3" id="KW-0479">Metal-binding</keyword>
<evidence type="ECO:0000256" key="6">
    <source>
        <dbReference type="ARBA" id="ARBA00023242"/>
    </source>
</evidence>
<evidence type="ECO:0000256" key="2">
    <source>
        <dbReference type="ARBA" id="ARBA00006801"/>
    </source>
</evidence>
<dbReference type="Proteomes" id="UP000604825">
    <property type="component" value="Unassembled WGS sequence"/>
</dbReference>
<name>A0A811MVI9_9POAL</name>
<keyword evidence="6" id="KW-0539">Nucleus</keyword>
<dbReference type="FunFam" id="2.60.120.650:FF:000045">
    <property type="entry name" value="F-box protein At1g78280"/>
    <property type="match status" value="1"/>
</dbReference>
<comment type="caution">
    <text evidence="9">The sequence shown here is derived from an EMBL/GenBank/DDBJ whole genome shotgun (WGS) entry which is preliminary data.</text>
</comment>
<dbReference type="OrthoDB" id="424465at2759"/>
<feature type="domain" description="F-box" evidence="7">
    <location>
        <begin position="13"/>
        <end position="59"/>
    </location>
</feature>
<dbReference type="GO" id="GO:0016491">
    <property type="term" value="F:oxidoreductase activity"/>
    <property type="evidence" value="ECO:0007669"/>
    <property type="project" value="UniProtKB-KW"/>
</dbReference>
<dbReference type="PANTHER" id="PTHR12480">
    <property type="entry name" value="ARGININE DEMETHYLASE AND LYSYL-HYDROXYLASE JMJD"/>
    <property type="match status" value="1"/>
</dbReference>
<dbReference type="EMBL" id="CAJGYO010000002">
    <property type="protein sequence ID" value="CAD6211405.1"/>
    <property type="molecule type" value="Genomic_DNA"/>
</dbReference>
<keyword evidence="4" id="KW-0560">Oxidoreductase</keyword>
<dbReference type="PROSITE" id="PS50181">
    <property type="entry name" value="FBOX"/>
    <property type="match status" value="1"/>
</dbReference>
<evidence type="ECO:0000259" key="8">
    <source>
        <dbReference type="PROSITE" id="PS51184"/>
    </source>
</evidence>
<dbReference type="GO" id="GO:0005737">
    <property type="term" value="C:cytoplasm"/>
    <property type="evidence" value="ECO:0007669"/>
    <property type="project" value="TreeGrafter"/>
</dbReference>
<dbReference type="PROSITE" id="PS51184">
    <property type="entry name" value="JMJC"/>
    <property type="match status" value="1"/>
</dbReference>
<dbReference type="InterPro" id="IPR001810">
    <property type="entry name" value="F-box_dom"/>
</dbReference>
<organism evidence="9 10">
    <name type="scientific">Miscanthus lutarioriparius</name>
    <dbReference type="NCBI Taxonomy" id="422564"/>
    <lineage>
        <taxon>Eukaryota</taxon>
        <taxon>Viridiplantae</taxon>
        <taxon>Streptophyta</taxon>
        <taxon>Embryophyta</taxon>
        <taxon>Tracheophyta</taxon>
        <taxon>Spermatophyta</taxon>
        <taxon>Magnoliopsida</taxon>
        <taxon>Liliopsida</taxon>
        <taxon>Poales</taxon>
        <taxon>Poaceae</taxon>
        <taxon>PACMAD clade</taxon>
        <taxon>Panicoideae</taxon>
        <taxon>Andropogonodae</taxon>
        <taxon>Andropogoneae</taxon>
        <taxon>Saccharinae</taxon>
        <taxon>Miscanthus</taxon>
    </lineage>
</organism>
<dbReference type="Pfam" id="PF12937">
    <property type="entry name" value="F-box-like"/>
    <property type="match status" value="1"/>
</dbReference>
<evidence type="ECO:0008006" key="11">
    <source>
        <dbReference type="Google" id="ProtNLM"/>
    </source>
</evidence>
<keyword evidence="10" id="KW-1185">Reference proteome</keyword>
<comment type="similarity">
    <text evidence="2">Belongs to the JARID1 histone demethylase family.</text>
</comment>
<evidence type="ECO:0000259" key="7">
    <source>
        <dbReference type="PROSITE" id="PS50181"/>
    </source>
</evidence>
<evidence type="ECO:0000313" key="9">
    <source>
        <dbReference type="EMBL" id="CAD6211405.1"/>
    </source>
</evidence>
<accession>A0A811MVI9</accession>
<reference evidence="9" key="1">
    <citation type="submission" date="2020-10" db="EMBL/GenBank/DDBJ databases">
        <authorList>
            <person name="Han B."/>
            <person name="Lu T."/>
            <person name="Zhao Q."/>
            <person name="Huang X."/>
            <person name="Zhao Y."/>
        </authorList>
    </citation>
    <scope>NUCLEOTIDE SEQUENCE</scope>
</reference>
<dbReference type="Gene3D" id="2.60.120.650">
    <property type="entry name" value="Cupin"/>
    <property type="match status" value="1"/>
</dbReference>